<feature type="region of interest" description="Disordered" evidence="1">
    <location>
        <begin position="71"/>
        <end position="94"/>
    </location>
</feature>
<proteinExistence type="predicted"/>
<reference evidence="2" key="1">
    <citation type="submission" date="2021-03" db="EMBL/GenBank/DDBJ databases">
        <title>Draft genome sequence of rust myrtle Austropuccinia psidii MF-1, a brazilian biotype.</title>
        <authorList>
            <person name="Quecine M.C."/>
            <person name="Pachon D.M.R."/>
            <person name="Bonatelli M.L."/>
            <person name="Correr F.H."/>
            <person name="Franceschini L.M."/>
            <person name="Leite T.F."/>
            <person name="Margarido G.R.A."/>
            <person name="Almeida C.A."/>
            <person name="Ferrarezi J.A."/>
            <person name="Labate C.A."/>
        </authorList>
    </citation>
    <scope>NUCLEOTIDE SEQUENCE</scope>
    <source>
        <strain evidence="2">MF-1</strain>
    </source>
</reference>
<dbReference type="Proteomes" id="UP000765509">
    <property type="component" value="Unassembled WGS sequence"/>
</dbReference>
<sequence>MQQGNLSIQGPSLRSRFLANPRGQLPTHVLSNLWTKLSLKPYLLSCLQSLSIPPDGNQKCIPQCPNQRQCCNKGPTGPNSQQELPSAPADSGPL</sequence>
<gene>
    <name evidence="2" type="ORF">O181_102598</name>
</gene>
<evidence type="ECO:0000313" key="2">
    <source>
        <dbReference type="EMBL" id="MBW0562883.1"/>
    </source>
</evidence>
<evidence type="ECO:0000313" key="3">
    <source>
        <dbReference type="Proteomes" id="UP000765509"/>
    </source>
</evidence>
<dbReference type="EMBL" id="AVOT02073357">
    <property type="protein sequence ID" value="MBW0562883.1"/>
    <property type="molecule type" value="Genomic_DNA"/>
</dbReference>
<evidence type="ECO:0000256" key="1">
    <source>
        <dbReference type="SAM" id="MobiDB-lite"/>
    </source>
</evidence>
<protein>
    <submittedName>
        <fullName evidence="2">Uncharacterized protein</fullName>
    </submittedName>
</protein>
<name>A0A9Q3JGM8_9BASI</name>
<organism evidence="2 3">
    <name type="scientific">Austropuccinia psidii MF-1</name>
    <dbReference type="NCBI Taxonomy" id="1389203"/>
    <lineage>
        <taxon>Eukaryota</taxon>
        <taxon>Fungi</taxon>
        <taxon>Dikarya</taxon>
        <taxon>Basidiomycota</taxon>
        <taxon>Pucciniomycotina</taxon>
        <taxon>Pucciniomycetes</taxon>
        <taxon>Pucciniales</taxon>
        <taxon>Sphaerophragmiaceae</taxon>
        <taxon>Austropuccinia</taxon>
    </lineage>
</organism>
<comment type="caution">
    <text evidence="2">The sequence shown here is derived from an EMBL/GenBank/DDBJ whole genome shotgun (WGS) entry which is preliminary data.</text>
</comment>
<accession>A0A9Q3JGM8</accession>
<dbReference type="AlphaFoldDB" id="A0A9Q3JGM8"/>
<keyword evidence="3" id="KW-1185">Reference proteome</keyword>